<dbReference type="AlphaFoldDB" id="A0A284VN12"/>
<gene>
    <name evidence="1" type="ORF">MNV_20042</name>
</gene>
<proteinExistence type="predicted"/>
<name>A0A284VN12_9EURY</name>
<reference evidence="2" key="1">
    <citation type="submission" date="2017-06" db="EMBL/GenBank/DDBJ databases">
        <authorList>
            <person name="Cremers G."/>
        </authorList>
    </citation>
    <scope>NUCLEOTIDE SEQUENCE [LARGE SCALE GENOMIC DNA]</scope>
</reference>
<dbReference type="Proteomes" id="UP000218615">
    <property type="component" value="Unassembled WGS sequence"/>
</dbReference>
<protein>
    <submittedName>
        <fullName evidence="1">Uncharacterized protein</fullName>
    </submittedName>
</protein>
<evidence type="ECO:0000313" key="1">
    <source>
        <dbReference type="EMBL" id="SNQ60666.1"/>
    </source>
</evidence>
<accession>A0A284VN12</accession>
<organism evidence="1 2">
    <name type="scientific">Candidatus Methanoperedens nitratireducens</name>
    <dbReference type="NCBI Taxonomy" id="1392998"/>
    <lineage>
        <taxon>Archaea</taxon>
        <taxon>Methanobacteriati</taxon>
        <taxon>Methanobacteriota</taxon>
        <taxon>Stenosarchaea group</taxon>
        <taxon>Methanomicrobia</taxon>
        <taxon>Methanosarcinales</taxon>
        <taxon>ANME-2 cluster</taxon>
        <taxon>Candidatus Methanoperedentaceae</taxon>
        <taxon>Candidatus Methanoperedens</taxon>
    </lineage>
</organism>
<evidence type="ECO:0000313" key="2">
    <source>
        <dbReference type="Proteomes" id="UP000218615"/>
    </source>
</evidence>
<keyword evidence="2" id="KW-1185">Reference proteome</keyword>
<sequence>MFDGVVYGDSDGNEGINGLLLGIMKLHIKDEALALYRKC</sequence>
<dbReference type="EMBL" id="FZMP01000112">
    <property type="protein sequence ID" value="SNQ60666.1"/>
    <property type="molecule type" value="Genomic_DNA"/>
</dbReference>